<feature type="transmembrane region" description="Helical" evidence="1">
    <location>
        <begin position="44"/>
        <end position="66"/>
    </location>
</feature>
<feature type="transmembrane region" description="Helical" evidence="1">
    <location>
        <begin position="174"/>
        <end position="196"/>
    </location>
</feature>
<dbReference type="AlphaFoldDB" id="A0A841MNI9"/>
<dbReference type="Pfam" id="PF10067">
    <property type="entry name" value="DUF2306"/>
    <property type="match status" value="1"/>
</dbReference>
<feature type="transmembrane region" description="Helical" evidence="1">
    <location>
        <begin position="78"/>
        <end position="96"/>
    </location>
</feature>
<keyword evidence="1" id="KW-0472">Membrane</keyword>
<accession>A0A841MNI9</accession>
<keyword evidence="3" id="KW-1185">Reference proteome</keyword>
<proteinExistence type="predicted"/>
<feature type="transmembrane region" description="Helical" evidence="1">
    <location>
        <begin position="203"/>
        <end position="220"/>
    </location>
</feature>
<keyword evidence="1" id="KW-1133">Transmembrane helix</keyword>
<feature type="transmembrane region" description="Helical" evidence="1">
    <location>
        <begin position="147"/>
        <end position="168"/>
    </location>
</feature>
<sequence>MLSLPRKDSYRLTALMMLLIIIGVQWGFYYPYTSEFPNFINSTYTIHIHGALLMVWLGLLVLQPMLIYLKKAKLHRKIGKSAFVLGPLIILSMFFVTKDSYWRGVDVIPEIENLGFMALDIRGLFSFATFWALAMAYRKTPSAHMRYMIGTGILAIGPGVGRGILANFDVTPYVAFSITDVIDLLIVGTLLVIDLVKKNDYKPYLVIFLFLLVGKIFWQISGTSLWQNFAHAYAQLFY</sequence>
<evidence type="ECO:0000313" key="3">
    <source>
        <dbReference type="Proteomes" id="UP000588604"/>
    </source>
</evidence>
<evidence type="ECO:0000256" key="1">
    <source>
        <dbReference type="SAM" id="Phobius"/>
    </source>
</evidence>
<feature type="transmembrane region" description="Helical" evidence="1">
    <location>
        <begin position="12"/>
        <end position="32"/>
    </location>
</feature>
<reference evidence="2 3" key="1">
    <citation type="submission" date="2020-08" db="EMBL/GenBank/DDBJ databases">
        <title>Genomic Encyclopedia of Type Strains, Phase IV (KMG-IV): sequencing the most valuable type-strain genomes for metagenomic binning, comparative biology and taxonomic classification.</title>
        <authorList>
            <person name="Goeker M."/>
        </authorList>
    </citation>
    <scope>NUCLEOTIDE SEQUENCE [LARGE SCALE GENOMIC DNA]</scope>
    <source>
        <strain evidence="2 3">DSM 102044</strain>
    </source>
</reference>
<comment type="caution">
    <text evidence="2">The sequence shown here is derived from an EMBL/GenBank/DDBJ whole genome shotgun (WGS) entry which is preliminary data.</text>
</comment>
<protein>
    <submittedName>
        <fullName evidence="2">Uncharacterized protein</fullName>
    </submittedName>
</protein>
<feature type="transmembrane region" description="Helical" evidence="1">
    <location>
        <begin position="116"/>
        <end position="135"/>
    </location>
</feature>
<evidence type="ECO:0000313" key="2">
    <source>
        <dbReference type="EMBL" id="MBB6328523.1"/>
    </source>
</evidence>
<dbReference type="InterPro" id="IPR018750">
    <property type="entry name" value="DUF2306_membrane"/>
</dbReference>
<keyword evidence="1" id="KW-0812">Transmembrane</keyword>
<name>A0A841MNI9_9BACT</name>
<dbReference type="Proteomes" id="UP000588604">
    <property type="component" value="Unassembled WGS sequence"/>
</dbReference>
<organism evidence="2 3">
    <name type="scientific">Algoriphagus iocasae</name>
    <dbReference type="NCBI Taxonomy" id="1836499"/>
    <lineage>
        <taxon>Bacteria</taxon>
        <taxon>Pseudomonadati</taxon>
        <taxon>Bacteroidota</taxon>
        <taxon>Cytophagia</taxon>
        <taxon>Cytophagales</taxon>
        <taxon>Cyclobacteriaceae</taxon>
        <taxon>Algoriphagus</taxon>
    </lineage>
</organism>
<gene>
    <name evidence="2" type="ORF">FHS59_004179</name>
</gene>
<dbReference type="EMBL" id="JACIJO010000004">
    <property type="protein sequence ID" value="MBB6328523.1"/>
    <property type="molecule type" value="Genomic_DNA"/>
</dbReference>
<dbReference type="RefSeq" id="WP_184497694.1">
    <property type="nucleotide sequence ID" value="NZ_JACIJO010000004.1"/>
</dbReference>